<accession>A0A193GAZ8</accession>
<organism evidence="3 4">
    <name type="scientific">Bordetella flabilis</name>
    <dbReference type="NCBI Taxonomy" id="463014"/>
    <lineage>
        <taxon>Bacteria</taxon>
        <taxon>Pseudomonadati</taxon>
        <taxon>Pseudomonadota</taxon>
        <taxon>Betaproteobacteria</taxon>
        <taxon>Burkholderiales</taxon>
        <taxon>Alcaligenaceae</taxon>
        <taxon>Bordetella</taxon>
    </lineage>
</organism>
<dbReference type="InterPro" id="IPR023346">
    <property type="entry name" value="Lysozyme-like_dom_sf"/>
</dbReference>
<dbReference type="PANTHER" id="PTHR37423">
    <property type="entry name" value="SOLUBLE LYTIC MUREIN TRANSGLYCOSYLASE-RELATED"/>
    <property type="match status" value="1"/>
</dbReference>
<dbReference type="Proteomes" id="UP000091926">
    <property type="component" value="Chromosome"/>
</dbReference>
<feature type="domain" description="Transglycosylase SLT" evidence="2">
    <location>
        <begin position="106"/>
        <end position="209"/>
    </location>
</feature>
<dbReference type="AlphaFoldDB" id="A0A193GAZ8"/>
<gene>
    <name evidence="3" type="ORF">BAU07_05460</name>
</gene>
<comment type="similarity">
    <text evidence="1">Belongs to the transglycosylase Slt family.</text>
</comment>
<dbReference type="CDD" id="cd16896">
    <property type="entry name" value="LT_Slt70-like"/>
    <property type="match status" value="1"/>
</dbReference>
<dbReference type="InterPro" id="IPR008258">
    <property type="entry name" value="Transglycosylase_SLT_dom_1"/>
</dbReference>
<name>A0A193GAZ8_9BORD</name>
<evidence type="ECO:0000313" key="4">
    <source>
        <dbReference type="Proteomes" id="UP000091926"/>
    </source>
</evidence>
<dbReference type="KEGG" id="bfz:BAU07_05460"/>
<dbReference type="PANTHER" id="PTHR37423:SF2">
    <property type="entry name" value="MEMBRANE-BOUND LYTIC MUREIN TRANSGLYCOSYLASE C"/>
    <property type="match status" value="1"/>
</dbReference>
<dbReference type="SUPFAM" id="SSF53955">
    <property type="entry name" value="Lysozyme-like"/>
    <property type="match status" value="1"/>
</dbReference>
<evidence type="ECO:0000259" key="2">
    <source>
        <dbReference type="Pfam" id="PF01464"/>
    </source>
</evidence>
<dbReference type="EMBL" id="CP016172">
    <property type="protein sequence ID" value="ANN76641.1"/>
    <property type="molecule type" value="Genomic_DNA"/>
</dbReference>
<evidence type="ECO:0000256" key="1">
    <source>
        <dbReference type="ARBA" id="ARBA00007734"/>
    </source>
</evidence>
<sequence>MAACIALAFAATAAQAGERYRYKDPFGVWRTMTVAKGMAKYYKRAQVRAYGRAAGADARCPDCPRRYLTAGPGGKITAAMAYEQADDARVDALTAHRGLDDYRVVIAKAAADYGVDSALLGAVIAIESGFRKDARSPKGALGLMQLMPTTAAAWVSAPDVERALVDPAINISAGSRHLRSLIDQYPGRLDLALAAYNAGQGAVQKYDGIPPYAETQQYVRDVIALYARYKADW</sequence>
<protein>
    <submittedName>
        <fullName evidence="3">Lytic transglycosylase</fullName>
    </submittedName>
</protein>
<evidence type="ECO:0000313" key="3">
    <source>
        <dbReference type="EMBL" id="ANN76641.1"/>
    </source>
</evidence>
<dbReference type="Pfam" id="PF01464">
    <property type="entry name" value="SLT"/>
    <property type="match status" value="1"/>
</dbReference>
<keyword evidence="4" id="KW-1185">Reference proteome</keyword>
<dbReference type="Gene3D" id="1.10.530.10">
    <property type="match status" value="1"/>
</dbReference>
<dbReference type="STRING" id="463014.BAU07_05460"/>
<proteinExistence type="inferred from homology"/>
<reference evidence="3 4" key="1">
    <citation type="submission" date="2016-06" db="EMBL/GenBank/DDBJ databases">
        <title>Complete genome sequences of Bordetella bronchialis and Bordetella flabilis.</title>
        <authorList>
            <person name="LiPuma J.J."/>
            <person name="Spilker T."/>
        </authorList>
    </citation>
    <scope>NUCLEOTIDE SEQUENCE [LARGE SCALE GENOMIC DNA]</scope>
    <source>
        <strain evidence="3 4">AU10664</strain>
    </source>
</reference>